<reference evidence="3" key="2">
    <citation type="submission" date="2015-01" db="EMBL/GenBank/DDBJ databases">
        <title>Evolutionary Origins and Diversification of the Mycorrhizal Mutualists.</title>
        <authorList>
            <consortium name="DOE Joint Genome Institute"/>
            <consortium name="Mycorrhizal Genomics Consortium"/>
            <person name="Kohler A."/>
            <person name="Kuo A."/>
            <person name="Nagy L.G."/>
            <person name="Floudas D."/>
            <person name="Copeland A."/>
            <person name="Barry K.W."/>
            <person name="Cichocki N."/>
            <person name="Veneault-Fourrey C."/>
            <person name="LaButti K."/>
            <person name="Lindquist E.A."/>
            <person name="Lipzen A."/>
            <person name="Lundell T."/>
            <person name="Morin E."/>
            <person name="Murat C."/>
            <person name="Riley R."/>
            <person name="Ohm R."/>
            <person name="Sun H."/>
            <person name="Tunlid A."/>
            <person name="Henrissat B."/>
            <person name="Grigoriev I.V."/>
            <person name="Hibbett D.S."/>
            <person name="Martin F."/>
        </authorList>
    </citation>
    <scope>NUCLEOTIDE SEQUENCE [LARGE SCALE GENOMIC DNA]</scope>
    <source>
        <strain evidence="3">Ve08.2h10</strain>
    </source>
</reference>
<name>A0A0D0DN00_9AGAM</name>
<sequence length="125" mass="13310">MANKDYYNGGQQPYYPPQGSLVLPAKWRARRTHNHLQEHLRGGDTTLSNRSSLIRVPGTVSSNNTEAQATAPNLGTSPNHHHRPSMCIQQPAQSSGVGAGTGCLACLAGACLCCCAEEALCDCLF</sequence>
<feature type="compositionally biased region" description="Polar residues" evidence="1">
    <location>
        <begin position="59"/>
        <end position="78"/>
    </location>
</feature>
<evidence type="ECO:0008006" key="4">
    <source>
        <dbReference type="Google" id="ProtNLM"/>
    </source>
</evidence>
<dbReference type="Proteomes" id="UP000054538">
    <property type="component" value="Unassembled WGS sequence"/>
</dbReference>
<dbReference type="STRING" id="930991.A0A0D0DN00"/>
<reference evidence="2 3" key="1">
    <citation type="submission" date="2014-04" db="EMBL/GenBank/DDBJ databases">
        <authorList>
            <consortium name="DOE Joint Genome Institute"/>
            <person name="Kuo A."/>
            <person name="Kohler A."/>
            <person name="Jargeat P."/>
            <person name="Nagy L.G."/>
            <person name="Floudas D."/>
            <person name="Copeland A."/>
            <person name="Barry K.W."/>
            <person name="Cichocki N."/>
            <person name="Veneault-Fourrey C."/>
            <person name="LaButti K."/>
            <person name="Lindquist E.A."/>
            <person name="Lipzen A."/>
            <person name="Lundell T."/>
            <person name="Morin E."/>
            <person name="Murat C."/>
            <person name="Sun H."/>
            <person name="Tunlid A."/>
            <person name="Henrissat B."/>
            <person name="Grigoriev I.V."/>
            <person name="Hibbett D.S."/>
            <person name="Martin F."/>
            <person name="Nordberg H.P."/>
            <person name="Cantor M.N."/>
            <person name="Hua S.X."/>
        </authorList>
    </citation>
    <scope>NUCLEOTIDE SEQUENCE [LARGE SCALE GENOMIC DNA]</scope>
    <source>
        <strain evidence="2 3">Ve08.2h10</strain>
    </source>
</reference>
<dbReference type="EMBL" id="KN825587">
    <property type="protein sequence ID" value="KIK83714.1"/>
    <property type="molecule type" value="Genomic_DNA"/>
</dbReference>
<protein>
    <recommendedName>
        <fullName evidence="4">Cysteine-rich transmembrane CYSTM domain-containing protein</fullName>
    </recommendedName>
</protein>
<keyword evidence="3" id="KW-1185">Reference proteome</keyword>
<accession>A0A0D0DN00</accession>
<evidence type="ECO:0000256" key="1">
    <source>
        <dbReference type="SAM" id="MobiDB-lite"/>
    </source>
</evidence>
<evidence type="ECO:0000313" key="3">
    <source>
        <dbReference type="Proteomes" id="UP000054538"/>
    </source>
</evidence>
<dbReference type="AlphaFoldDB" id="A0A0D0DN00"/>
<proteinExistence type="predicted"/>
<dbReference type="HOGENOM" id="CLU_150838_0_0_1"/>
<organism evidence="2 3">
    <name type="scientific">Paxillus rubicundulus Ve08.2h10</name>
    <dbReference type="NCBI Taxonomy" id="930991"/>
    <lineage>
        <taxon>Eukaryota</taxon>
        <taxon>Fungi</taxon>
        <taxon>Dikarya</taxon>
        <taxon>Basidiomycota</taxon>
        <taxon>Agaricomycotina</taxon>
        <taxon>Agaricomycetes</taxon>
        <taxon>Agaricomycetidae</taxon>
        <taxon>Boletales</taxon>
        <taxon>Paxilineae</taxon>
        <taxon>Paxillaceae</taxon>
        <taxon>Paxillus</taxon>
    </lineage>
</organism>
<dbReference type="InParanoid" id="A0A0D0DN00"/>
<evidence type="ECO:0000313" key="2">
    <source>
        <dbReference type="EMBL" id="KIK83714.1"/>
    </source>
</evidence>
<gene>
    <name evidence="2" type="ORF">PAXRUDRAFT_701334</name>
</gene>
<feature type="region of interest" description="Disordered" evidence="1">
    <location>
        <begin position="57"/>
        <end position="87"/>
    </location>
</feature>